<dbReference type="RefSeq" id="WP_245095381.1">
    <property type="nucleotide sequence ID" value="NZ_CP095053.1"/>
</dbReference>
<keyword evidence="1" id="KW-0805">Transcription regulation</keyword>
<dbReference type="InterPro" id="IPR002577">
    <property type="entry name" value="HTH_HxlR"/>
</dbReference>
<dbReference type="GO" id="GO:0003677">
    <property type="term" value="F:DNA binding"/>
    <property type="evidence" value="ECO:0007669"/>
    <property type="project" value="UniProtKB-KW"/>
</dbReference>
<keyword evidence="6" id="KW-1185">Reference proteome</keyword>
<reference evidence="5 6" key="1">
    <citation type="submission" date="2022-04" db="EMBL/GenBank/DDBJ databases">
        <title>Hymenobacter sp. isolated from the air.</title>
        <authorList>
            <person name="Won M."/>
            <person name="Lee C.-M."/>
            <person name="Woen H.-Y."/>
            <person name="Kwon S.-W."/>
        </authorList>
    </citation>
    <scope>NUCLEOTIDE SEQUENCE [LARGE SCALE GENOMIC DNA]</scope>
    <source>
        <strain evidence="6">5413 J-13</strain>
    </source>
</reference>
<dbReference type="Pfam" id="PF01638">
    <property type="entry name" value="HxlR"/>
    <property type="match status" value="1"/>
</dbReference>
<dbReference type="Proteomes" id="UP000829925">
    <property type="component" value="Chromosome"/>
</dbReference>
<evidence type="ECO:0000313" key="5">
    <source>
        <dbReference type="EMBL" id="UOR06417.1"/>
    </source>
</evidence>
<dbReference type="AlphaFoldDB" id="A0A8T9SXG2"/>
<dbReference type="InterPro" id="IPR036390">
    <property type="entry name" value="WH_DNA-bd_sf"/>
</dbReference>
<dbReference type="PANTHER" id="PTHR33204">
    <property type="entry name" value="TRANSCRIPTIONAL REGULATOR, MARR FAMILY"/>
    <property type="match status" value="1"/>
</dbReference>
<dbReference type="KEGG" id="haei:MUN82_04815"/>
<evidence type="ECO:0000256" key="1">
    <source>
        <dbReference type="ARBA" id="ARBA00023015"/>
    </source>
</evidence>
<keyword evidence="2" id="KW-0238">DNA-binding</keyword>
<accession>A0A8T9SXG2</accession>
<protein>
    <submittedName>
        <fullName evidence="5">Helix-turn-helix transcriptional regulator</fullName>
    </submittedName>
</protein>
<gene>
    <name evidence="5" type="ORF">MUN82_04815</name>
</gene>
<dbReference type="InterPro" id="IPR036388">
    <property type="entry name" value="WH-like_DNA-bd_sf"/>
</dbReference>
<dbReference type="EMBL" id="CP095053">
    <property type="protein sequence ID" value="UOR06417.1"/>
    <property type="molecule type" value="Genomic_DNA"/>
</dbReference>
<feature type="domain" description="HTH hxlR-type" evidence="4">
    <location>
        <begin position="9"/>
        <end position="112"/>
    </location>
</feature>
<dbReference type="Gene3D" id="1.10.10.10">
    <property type="entry name" value="Winged helix-like DNA-binding domain superfamily/Winged helix DNA-binding domain"/>
    <property type="match status" value="1"/>
</dbReference>
<name>A0A8T9SXG2_9BACT</name>
<organism evidence="5 6">
    <name type="scientific">Hymenobacter aerilatus</name>
    <dbReference type="NCBI Taxonomy" id="2932251"/>
    <lineage>
        <taxon>Bacteria</taxon>
        <taxon>Pseudomonadati</taxon>
        <taxon>Bacteroidota</taxon>
        <taxon>Cytophagia</taxon>
        <taxon>Cytophagales</taxon>
        <taxon>Hymenobacteraceae</taxon>
        <taxon>Hymenobacter</taxon>
    </lineage>
</organism>
<dbReference type="SUPFAM" id="SSF46785">
    <property type="entry name" value="Winged helix' DNA-binding domain"/>
    <property type="match status" value="1"/>
</dbReference>
<sequence>MFKHNAAECTHTILGLRSALDVISGKWKLQILVALLSGVRHFRGLERSIPGISTKVLAKELKELEAHQLLSRTVYPGPPVVVEYEALPYASTLEPVISILKDWGAAHQLRLDATTSHGQQISSE</sequence>
<dbReference type="PROSITE" id="PS51118">
    <property type="entry name" value="HTH_HXLR"/>
    <property type="match status" value="1"/>
</dbReference>
<dbReference type="PANTHER" id="PTHR33204:SF29">
    <property type="entry name" value="TRANSCRIPTIONAL REGULATOR"/>
    <property type="match status" value="1"/>
</dbReference>
<keyword evidence="3" id="KW-0804">Transcription</keyword>
<evidence type="ECO:0000259" key="4">
    <source>
        <dbReference type="PROSITE" id="PS51118"/>
    </source>
</evidence>
<proteinExistence type="predicted"/>
<evidence type="ECO:0000313" key="6">
    <source>
        <dbReference type="Proteomes" id="UP000829925"/>
    </source>
</evidence>
<evidence type="ECO:0000256" key="2">
    <source>
        <dbReference type="ARBA" id="ARBA00023125"/>
    </source>
</evidence>
<evidence type="ECO:0000256" key="3">
    <source>
        <dbReference type="ARBA" id="ARBA00023163"/>
    </source>
</evidence>